<evidence type="ECO:0000313" key="2">
    <source>
        <dbReference type="Proteomes" id="UP001320706"/>
    </source>
</evidence>
<comment type="caution">
    <text evidence="1">The sequence shown here is derived from an EMBL/GenBank/DDBJ whole genome shotgun (WGS) entry which is preliminary data.</text>
</comment>
<organism evidence="1 2">
    <name type="scientific">Zalaria obscura</name>
    <dbReference type="NCBI Taxonomy" id="2024903"/>
    <lineage>
        <taxon>Eukaryota</taxon>
        <taxon>Fungi</taxon>
        <taxon>Dikarya</taxon>
        <taxon>Ascomycota</taxon>
        <taxon>Pezizomycotina</taxon>
        <taxon>Dothideomycetes</taxon>
        <taxon>Dothideomycetidae</taxon>
        <taxon>Dothideales</taxon>
        <taxon>Zalariaceae</taxon>
        <taxon>Zalaria</taxon>
    </lineage>
</organism>
<accession>A0ACC3SA04</accession>
<dbReference type="Proteomes" id="UP001320706">
    <property type="component" value="Unassembled WGS sequence"/>
</dbReference>
<evidence type="ECO:0000313" key="1">
    <source>
        <dbReference type="EMBL" id="KAK8203133.1"/>
    </source>
</evidence>
<proteinExistence type="predicted"/>
<reference evidence="1" key="1">
    <citation type="submission" date="2024-02" db="EMBL/GenBank/DDBJ databases">
        <title>Metagenome Assembled Genome of Zalaria obscura JY119.</title>
        <authorList>
            <person name="Vighnesh L."/>
            <person name="Jagadeeshwari U."/>
            <person name="Venkata Ramana C."/>
            <person name="Sasikala C."/>
        </authorList>
    </citation>
    <scope>NUCLEOTIDE SEQUENCE</scope>
    <source>
        <strain evidence="1">JY119</strain>
    </source>
</reference>
<name>A0ACC3SA04_9PEZI</name>
<keyword evidence="2" id="KW-1185">Reference proteome</keyword>
<protein>
    <submittedName>
        <fullName evidence="1">Uncharacterized protein</fullName>
    </submittedName>
</protein>
<dbReference type="EMBL" id="JAMKPW020000032">
    <property type="protein sequence ID" value="KAK8203133.1"/>
    <property type="molecule type" value="Genomic_DNA"/>
</dbReference>
<sequence>MLKQRPDATMPDLRHRHSHRRRTAQLKHETQIQVQPRHLNALDPGIALNLGPLPKLFGVDSKLRFQTQASRSLRCSSLTSSSPRFASESAWIGVVSRSRSPMLSNERRSAFQRPGYGRVKPASPRCQEYLNCNAGVGWEV</sequence>
<gene>
    <name evidence="1" type="ORF">M8818_005358</name>
</gene>